<dbReference type="RefSeq" id="WP_231057082.1">
    <property type="nucleotide sequence ID" value="NZ_JAJNOC010000001.1"/>
</dbReference>
<keyword evidence="3" id="KW-1185">Reference proteome</keyword>
<comment type="caution">
    <text evidence="2">The sequence shown here is derived from an EMBL/GenBank/DDBJ whole genome shotgun (WGS) entry which is preliminary data.</text>
</comment>
<evidence type="ECO:0000313" key="2">
    <source>
        <dbReference type="EMBL" id="MCD2515785.1"/>
    </source>
</evidence>
<sequence>MRAQLIAIFCLIFLSTQSLASETFVGKTVSQVIQVLGVDLASGTVIDEPPAVARGIEFRPQEGIEIQVFIKRGQVPLTIEGGDNMALYKDLKVIGIRKVENRNVYCEGDVLWHFQC</sequence>
<protein>
    <submittedName>
        <fullName evidence="2">Uncharacterized protein</fullName>
    </submittedName>
</protein>
<dbReference type="Proteomes" id="UP001179361">
    <property type="component" value="Unassembled WGS sequence"/>
</dbReference>
<feature type="signal peptide" evidence="1">
    <location>
        <begin position="1"/>
        <end position="20"/>
    </location>
</feature>
<organism evidence="2 3">
    <name type="scientific">Massilia phyllostachyos</name>
    <dbReference type="NCBI Taxonomy" id="2898585"/>
    <lineage>
        <taxon>Bacteria</taxon>
        <taxon>Pseudomonadati</taxon>
        <taxon>Pseudomonadota</taxon>
        <taxon>Betaproteobacteria</taxon>
        <taxon>Burkholderiales</taxon>
        <taxon>Oxalobacteraceae</taxon>
        <taxon>Telluria group</taxon>
        <taxon>Massilia</taxon>
    </lineage>
</organism>
<keyword evidence="1" id="KW-0732">Signal</keyword>
<reference evidence="2" key="1">
    <citation type="submission" date="2021-11" db="EMBL/GenBank/DDBJ databases">
        <title>The complete genome of Massilia sp sp. G4R7.</title>
        <authorList>
            <person name="Liu L."/>
            <person name="Yue J."/>
            <person name="Yuan J."/>
            <person name="Yang F."/>
            <person name="Li L."/>
        </authorList>
    </citation>
    <scope>NUCLEOTIDE SEQUENCE</scope>
    <source>
        <strain evidence="2">G4R7</strain>
    </source>
</reference>
<name>A0ABS8Q232_9BURK</name>
<evidence type="ECO:0000256" key="1">
    <source>
        <dbReference type="SAM" id="SignalP"/>
    </source>
</evidence>
<gene>
    <name evidence="2" type="ORF">LQ564_05590</name>
</gene>
<evidence type="ECO:0000313" key="3">
    <source>
        <dbReference type="Proteomes" id="UP001179361"/>
    </source>
</evidence>
<accession>A0ABS8Q232</accession>
<dbReference type="EMBL" id="JAJNOC010000001">
    <property type="protein sequence ID" value="MCD2515785.1"/>
    <property type="molecule type" value="Genomic_DNA"/>
</dbReference>
<proteinExistence type="predicted"/>
<feature type="chain" id="PRO_5047174189" evidence="1">
    <location>
        <begin position="21"/>
        <end position="116"/>
    </location>
</feature>